<evidence type="ECO:0000313" key="2">
    <source>
        <dbReference type="EMBL" id="TWT43334.1"/>
    </source>
</evidence>
<protein>
    <submittedName>
        <fullName evidence="2">Uncharacterized protein</fullName>
    </submittedName>
</protein>
<dbReference type="Proteomes" id="UP000318995">
    <property type="component" value="Unassembled WGS sequence"/>
</dbReference>
<feature type="region of interest" description="Disordered" evidence="1">
    <location>
        <begin position="245"/>
        <end position="274"/>
    </location>
</feature>
<keyword evidence="3" id="KW-1185">Reference proteome</keyword>
<feature type="region of interest" description="Disordered" evidence="1">
    <location>
        <begin position="455"/>
        <end position="484"/>
    </location>
</feature>
<proteinExistence type="predicted"/>
<gene>
    <name evidence="2" type="ORF">Pla111_22850</name>
</gene>
<evidence type="ECO:0000313" key="3">
    <source>
        <dbReference type="Proteomes" id="UP000318995"/>
    </source>
</evidence>
<organism evidence="2 3">
    <name type="scientific">Botrimarina hoheduenensis</name>
    <dbReference type="NCBI Taxonomy" id="2528000"/>
    <lineage>
        <taxon>Bacteria</taxon>
        <taxon>Pseudomonadati</taxon>
        <taxon>Planctomycetota</taxon>
        <taxon>Planctomycetia</taxon>
        <taxon>Pirellulales</taxon>
        <taxon>Lacipirellulaceae</taxon>
        <taxon>Botrimarina</taxon>
    </lineage>
</organism>
<sequence>MASSRSPQRRSVTRLGLERCEARDLLSASALAIDPGVSDSWGSTSLVDRALADSVDILAPAQGAGGVSITGGLVGNDFSTTGAFSNAFQALGNGLDARDHDAALHGEISLFLSPGLDLTLTVRQTSPYEAAGVAPVALPPSVRERIELSSPSIEHLIANAIGDAYRTEASTAFRPFAVASEAMRATDYRSSTGEDSRFRLGLIAEQLEARGDEVWSLVLSGTDPAAYDDGIAWYDTATTDPLFDQGTSGYDTKQESDNGFVTGSDASGSQGVSVEQGRYPIQAKSSPGNPSDLASEKVIADAAAKSADRLLLVVDQKIADESFRDEADVTQPTAAWLRPASGSTAEEIPRLILLSAKAASADEVTDLPSTTSDAIDPTAAVEAVPSSDVLTEGAALQAGLIDLGALLDAPEPVSHAAWQQEAVASQRLMAIDLAFALEPWTRTVLLTPLDGREASPAGGRELPAELHNASDPVEPAGTVPPAGARLDDREVEAQEDSLGWLSRASATVGGLATVAAALPGSLALTRRRPRSRK</sequence>
<comment type="caution">
    <text evidence="2">The sequence shown here is derived from an EMBL/GenBank/DDBJ whole genome shotgun (WGS) entry which is preliminary data.</text>
</comment>
<evidence type="ECO:0000256" key="1">
    <source>
        <dbReference type="SAM" id="MobiDB-lite"/>
    </source>
</evidence>
<name>A0A5C5VY27_9BACT</name>
<dbReference type="RefSeq" id="WP_146574371.1">
    <property type="nucleotide sequence ID" value="NZ_SJPH01000004.1"/>
</dbReference>
<feature type="compositionally biased region" description="Polar residues" evidence="1">
    <location>
        <begin position="245"/>
        <end position="273"/>
    </location>
</feature>
<reference evidence="2 3" key="1">
    <citation type="submission" date="2019-02" db="EMBL/GenBank/DDBJ databases">
        <title>Deep-cultivation of Planctomycetes and their phenomic and genomic characterization uncovers novel biology.</title>
        <authorList>
            <person name="Wiegand S."/>
            <person name="Jogler M."/>
            <person name="Boedeker C."/>
            <person name="Pinto D."/>
            <person name="Vollmers J."/>
            <person name="Rivas-Marin E."/>
            <person name="Kohn T."/>
            <person name="Peeters S.H."/>
            <person name="Heuer A."/>
            <person name="Rast P."/>
            <person name="Oberbeckmann S."/>
            <person name="Bunk B."/>
            <person name="Jeske O."/>
            <person name="Meyerdierks A."/>
            <person name="Storesund J.E."/>
            <person name="Kallscheuer N."/>
            <person name="Luecker S."/>
            <person name="Lage O.M."/>
            <person name="Pohl T."/>
            <person name="Merkel B.J."/>
            <person name="Hornburger P."/>
            <person name="Mueller R.-W."/>
            <person name="Bruemmer F."/>
            <person name="Labrenz M."/>
            <person name="Spormann A.M."/>
            <person name="Op Den Camp H."/>
            <person name="Overmann J."/>
            <person name="Amann R."/>
            <person name="Jetten M.S.M."/>
            <person name="Mascher T."/>
            <person name="Medema M.H."/>
            <person name="Devos D.P."/>
            <person name="Kaster A.-K."/>
            <person name="Ovreas L."/>
            <person name="Rohde M."/>
            <person name="Galperin M.Y."/>
            <person name="Jogler C."/>
        </authorList>
    </citation>
    <scope>NUCLEOTIDE SEQUENCE [LARGE SCALE GENOMIC DNA]</scope>
    <source>
        <strain evidence="2 3">Pla111</strain>
    </source>
</reference>
<dbReference type="AlphaFoldDB" id="A0A5C5VY27"/>
<dbReference type="EMBL" id="SJPH01000004">
    <property type="protein sequence ID" value="TWT43334.1"/>
    <property type="molecule type" value="Genomic_DNA"/>
</dbReference>
<accession>A0A5C5VY27</accession>